<dbReference type="GO" id="GO:0016020">
    <property type="term" value="C:membrane"/>
    <property type="evidence" value="ECO:0007669"/>
    <property type="project" value="InterPro"/>
</dbReference>
<keyword evidence="6 11" id="KW-0418">Kinase</keyword>
<dbReference type="Pfam" id="PF02518">
    <property type="entry name" value="HATPase_c"/>
    <property type="match status" value="1"/>
</dbReference>
<keyword evidence="9" id="KW-0812">Transmembrane</keyword>
<keyword evidence="7" id="KW-0067">ATP-binding</keyword>
<evidence type="ECO:0000256" key="1">
    <source>
        <dbReference type="ARBA" id="ARBA00000085"/>
    </source>
</evidence>
<dbReference type="InterPro" id="IPR003594">
    <property type="entry name" value="HATPase_dom"/>
</dbReference>
<evidence type="ECO:0000256" key="2">
    <source>
        <dbReference type="ARBA" id="ARBA00012438"/>
    </source>
</evidence>
<feature type="transmembrane region" description="Helical" evidence="9">
    <location>
        <begin position="309"/>
        <end position="327"/>
    </location>
</feature>
<accession>A0A3E0H4R2</accession>
<dbReference type="GO" id="GO:0005524">
    <property type="term" value="F:ATP binding"/>
    <property type="evidence" value="ECO:0007669"/>
    <property type="project" value="UniProtKB-KW"/>
</dbReference>
<dbReference type="AlphaFoldDB" id="A0A3E0H4R2"/>
<protein>
    <recommendedName>
        <fullName evidence="2">histidine kinase</fullName>
        <ecNumber evidence="2">2.7.13.3</ecNumber>
    </recommendedName>
</protein>
<organism evidence="11 12">
    <name type="scientific">Kutzneria buriramensis</name>
    <dbReference type="NCBI Taxonomy" id="1045776"/>
    <lineage>
        <taxon>Bacteria</taxon>
        <taxon>Bacillati</taxon>
        <taxon>Actinomycetota</taxon>
        <taxon>Actinomycetes</taxon>
        <taxon>Pseudonocardiales</taxon>
        <taxon>Pseudonocardiaceae</taxon>
        <taxon>Kutzneria</taxon>
    </lineage>
</organism>
<gene>
    <name evidence="11" type="ORF">BCF44_114244</name>
</gene>
<dbReference type="Gene3D" id="1.20.5.1930">
    <property type="match status" value="1"/>
</dbReference>
<dbReference type="SMART" id="SM00387">
    <property type="entry name" value="HATPase_c"/>
    <property type="match status" value="1"/>
</dbReference>
<sequence length="573" mass="62821">MARLRGLALLALGALGPVLAVADLVALIFGVTPVVLRIRRVPVVARRLAGDWCDAPIPSPYNAAPPPPRPRPDGMYEVRRNLYRTPRVPNYRLRAHWLSSDGATWLDLVWLLVNPVVGTVLGLAAAVVGQPALRWHGRWTRALLGERRPWPIWVRDRVMLLLDGGQLAVQSLAGLLIAALHVALLALAFTGVTWPVIVLVENSRGFTNHYRRRIGGIESPYRPAPTPPRPEPDGRYRLGRRLFRSPTIPVRLARLAWLSADPATRRDFLWMLLNPLVALALLAAPCVALFVGFAQVTTVISFLWRHDQVWWLVPPGAVATALALLLAPTLRRWYDRWTPVLLASTKAERLAQRVERLTETRADAVDTQAAELRRIERDLHDGAQGRLVAMGMALRTVERLLDVDPATARRLIVEVRENTSTALNEIRELVHGIHPPVLAERGLADAIRVVALDCPLDVEVAADLPGRVDPPVESAAYFAVRELLTNAAKHSGAARVRVGVHHADHQLLITVHDDGHGGADVAGGTGLLGVRRRLGTFDGVLTVLSPVGGPTTVTMEIPCELSSRRTSTCSEPD</sequence>
<evidence type="ECO:0000256" key="9">
    <source>
        <dbReference type="SAM" id="Phobius"/>
    </source>
</evidence>
<evidence type="ECO:0000256" key="8">
    <source>
        <dbReference type="ARBA" id="ARBA00023012"/>
    </source>
</evidence>
<dbReference type="EMBL" id="QUNO01000014">
    <property type="protein sequence ID" value="REH38219.1"/>
    <property type="molecule type" value="Genomic_DNA"/>
</dbReference>
<evidence type="ECO:0000313" key="11">
    <source>
        <dbReference type="EMBL" id="REH38219.1"/>
    </source>
</evidence>
<dbReference type="SUPFAM" id="SSF55874">
    <property type="entry name" value="ATPase domain of HSP90 chaperone/DNA topoisomerase II/histidine kinase"/>
    <property type="match status" value="1"/>
</dbReference>
<dbReference type="InterPro" id="IPR050482">
    <property type="entry name" value="Sensor_HK_TwoCompSys"/>
</dbReference>
<evidence type="ECO:0000256" key="3">
    <source>
        <dbReference type="ARBA" id="ARBA00022553"/>
    </source>
</evidence>
<evidence type="ECO:0000256" key="6">
    <source>
        <dbReference type="ARBA" id="ARBA00022777"/>
    </source>
</evidence>
<dbReference type="RefSeq" id="WP_147328771.1">
    <property type="nucleotide sequence ID" value="NZ_CP144375.1"/>
</dbReference>
<dbReference type="GO" id="GO:0046983">
    <property type="term" value="F:protein dimerization activity"/>
    <property type="evidence" value="ECO:0007669"/>
    <property type="project" value="InterPro"/>
</dbReference>
<keyword evidence="12" id="KW-1185">Reference proteome</keyword>
<dbReference type="Proteomes" id="UP000256269">
    <property type="component" value="Unassembled WGS sequence"/>
</dbReference>
<dbReference type="InterPro" id="IPR036890">
    <property type="entry name" value="HATPase_C_sf"/>
</dbReference>
<reference evidence="11 12" key="1">
    <citation type="submission" date="2018-08" db="EMBL/GenBank/DDBJ databases">
        <title>Genomic Encyclopedia of Archaeal and Bacterial Type Strains, Phase II (KMG-II): from individual species to whole genera.</title>
        <authorList>
            <person name="Goeker M."/>
        </authorList>
    </citation>
    <scope>NUCLEOTIDE SEQUENCE [LARGE SCALE GENOMIC DNA]</scope>
    <source>
        <strain evidence="11 12">DSM 45791</strain>
    </source>
</reference>
<evidence type="ECO:0000256" key="7">
    <source>
        <dbReference type="ARBA" id="ARBA00022840"/>
    </source>
</evidence>
<proteinExistence type="predicted"/>
<dbReference type="Pfam" id="PF07730">
    <property type="entry name" value="HisKA_3"/>
    <property type="match status" value="1"/>
</dbReference>
<keyword evidence="9" id="KW-0472">Membrane</keyword>
<keyword evidence="9" id="KW-1133">Transmembrane helix</keyword>
<feature type="transmembrane region" description="Helical" evidence="9">
    <location>
        <begin position="108"/>
        <end position="129"/>
    </location>
</feature>
<evidence type="ECO:0000259" key="10">
    <source>
        <dbReference type="SMART" id="SM00387"/>
    </source>
</evidence>
<dbReference type="PANTHER" id="PTHR24421:SF10">
    <property type="entry name" value="NITRATE_NITRITE SENSOR PROTEIN NARQ"/>
    <property type="match status" value="1"/>
</dbReference>
<feature type="transmembrane region" description="Helical" evidence="9">
    <location>
        <begin position="276"/>
        <end position="303"/>
    </location>
</feature>
<evidence type="ECO:0000256" key="4">
    <source>
        <dbReference type="ARBA" id="ARBA00022679"/>
    </source>
</evidence>
<dbReference type="CDD" id="cd16917">
    <property type="entry name" value="HATPase_UhpB-NarQ-NarX-like"/>
    <property type="match status" value="1"/>
</dbReference>
<feature type="domain" description="Histidine kinase/HSP90-like ATPase" evidence="10">
    <location>
        <begin position="471"/>
        <end position="561"/>
    </location>
</feature>
<evidence type="ECO:0000313" key="12">
    <source>
        <dbReference type="Proteomes" id="UP000256269"/>
    </source>
</evidence>
<dbReference type="InterPro" id="IPR011712">
    <property type="entry name" value="Sig_transdc_His_kin_sub3_dim/P"/>
</dbReference>
<dbReference type="EC" id="2.7.13.3" evidence="2"/>
<dbReference type="GO" id="GO:0000155">
    <property type="term" value="F:phosphorelay sensor kinase activity"/>
    <property type="evidence" value="ECO:0007669"/>
    <property type="project" value="InterPro"/>
</dbReference>
<keyword evidence="5" id="KW-0547">Nucleotide-binding</keyword>
<keyword evidence="4" id="KW-0808">Transferase</keyword>
<feature type="transmembrane region" description="Helical" evidence="9">
    <location>
        <begin position="175"/>
        <end position="200"/>
    </location>
</feature>
<dbReference type="PANTHER" id="PTHR24421">
    <property type="entry name" value="NITRATE/NITRITE SENSOR PROTEIN NARX-RELATED"/>
    <property type="match status" value="1"/>
</dbReference>
<comment type="catalytic activity">
    <reaction evidence="1">
        <text>ATP + protein L-histidine = ADP + protein N-phospho-L-histidine.</text>
        <dbReference type="EC" id="2.7.13.3"/>
    </reaction>
</comment>
<keyword evidence="3" id="KW-0597">Phosphoprotein</keyword>
<dbReference type="OrthoDB" id="5241729at2"/>
<name>A0A3E0H4R2_9PSEU</name>
<evidence type="ECO:0000256" key="5">
    <source>
        <dbReference type="ARBA" id="ARBA00022741"/>
    </source>
</evidence>
<keyword evidence="8" id="KW-0902">Two-component regulatory system</keyword>
<comment type="caution">
    <text evidence="11">The sequence shown here is derived from an EMBL/GenBank/DDBJ whole genome shotgun (WGS) entry which is preliminary data.</text>
</comment>
<dbReference type="Gene3D" id="3.30.565.10">
    <property type="entry name" value="Histidine kinase-like ATPase, C-terminal domain"/>
    <property type="match status" value="1"/>
</dbReference>